<feature type="transmembrane region" description="Helical" evidence="8">
    <location>
        <begin position="88"/>
        <end position="106"/>
    </location>
</feature>
<evidence type="ECO:0000256" key="1">
    <source>
        <dbReference type="ARBA" id="ARBA00004651"/>
    </source>
</evidence>
<dbReference type="NCBIfam" id="TIGR04178">
    <property type="entry name" value="exo_archaeo"/>
    <property type="match status" value="1"/>
</dbReference>
<evidence type="ECO:0000256" key="3">
    <source>
        <dbReference type="ARBA" id="ARBA00022670"/>
    </source>
</evidence>
<feature type="transmembrane region" description="Helical" evidence="8">
    <location>
        <begin position="65"/>
        <end position="82"/>
    </location>
</feature>
<feature type="transmembrane region" description="Helical" evidence="8">
    <location>
        <begin position="35"/>
        <end position="53"/>
    </location>
</feature>
<evidence type="ECO:0000256" key="2">
    <source>
        <dbReference type="ARBA" id="ARBA00022475"/>
    </source>
</evidence>
<evidence type="ECO:0000256" key="5">
    <source>
        <dbReference type="ARBA" id="ARBA00022801"/>
    </source>
</evidence>
<evidence type="ECO:0000256" key="6">
    <source>
        <dbReference type="ARBA" id="ARBA00022989"/>
    </source>
</evidence>
<dbReference type="AlphaFoldDB" id="E0U5S2"/>
<gene>
    <name evidence="9" type="ordered locus">Cyan7822_3988</name>
</gene>
<evidence type="ECO:0000313" key="10">
    <source>
        <dbReference type="Proteomes" id="UP000008206"/>
    </source>
</evidence>
<dbReference type="Pfam" id="PF09721">
    <property type="entry name" value="Exosortase_EpsH"/>
    <property type="match status" value="1"/>
</dbReference>
<dbReference type="KEGG" id="cyj:Cyan7822_3988"/>
<dbReference type="EMBL" id="CP002198">
    <property type="protein sequence ID" value="ADN15913.1"/>
    <property type="molecule type" value="Genomic_DNA"/>
</dbReference>
<feature type="transmembrane region" description="Helical" evidence="8">
    <location>
        <begin position="249"/>
        <end position="268"/>
    </location>
</feature>
<feature type="transmembrane region" description="Helical" evidence="8">
    <location>
        <begin position="118"/>
        <end position="137"/>
    </location>
</feature>
<name>E0U5S2_GLOV7</name>
<dbReference type="InterPro" id="IPR022505">
    <property type="entry name" value="Exosortase_cyanobac"/>
</dbReference>
<dbReference type="InterPro" id="IPR019127">
    <property type="entry name" value="Exosortase"/>
</dbReference>
<keyword evidence="5" id="KW-0378">Hydrolase</keyword>
<organism evidence="9 10">
    <name type="scientific">Gloeothece verrucosa (strain PCC 7822)</name>
    <name type="common">Cyanothece sp. (strain PCC 7822)</name>
    <dbReference type="NCBI Taxonomy" id="497965"/>
    <lineage>
        <taxon>Bacteria</taxon>
        <taxon>Bacillati</taxon>
        <taxon>Cyanobacteriota</taxon>
        <taxon>Cyanophyceae</taxon>
        <taxon>Oscillatoriophycideae</taxon>
        <taxon>Chroococcales</taxon>
        <taxon>Aphanothecaceae</taxon>
        <taxon>Gloeothece</taxon>
        <taxon>Gloeothece verrucosa</taxon>
    </lineage>
</organism>
<dbReference type="eggNOG" id="ENOG502ZA1F">
    <property type="taxonomic scope" value="Bacteria"/>
</dbReference>
<keyword evidence="2" id="KW-1003">Cell membrane</keyword>
<feature type="transmembrane region" description="Helical" evidence="8">
    <location>
        <begin position="179"/>
        <end position="199"/>
    </location>
</feature>
<sequence>MDWLKQLQKPNYWLLGLAAAVVALHLTLLDRSGEQNLLSLSILLWLSIASLLWDKREDLKLESGIFSSLLGIILLAIVLARSLSPAGYHFGVAPFLSGLALCLMASGVKQLHQYWKEIFILSLLAFYPLFTAILKVIDLPLLTAKVASFNLWLAGFDVHQEGVIITLPTGKVEVLEACAGLEITILMFVTAVLFLLLFPQKNKDKIICLILAPTLGFFINSLRICILALLVAEGDQEGFKYWHGEDGSFVFALISVFIFGLFCWFFYIRPSSAENKSETVLKEVLQGEQKHD</sequence>
<dbReference type="GO" id="GO:0005886">
    <property type="term" value="C:plasma membrane"/>
    <property type="evidence" value="ECO:0007669"/>
    <property type="project" value="UniProtKB-SubCell"/>
</dbReference>
<evidence type="ECO:0000256" key="7">
    <source>
        <dbReference type="ARBA" id="ARBA00023136"/>
    </source>
</evidence>
<dbReference type="RefSeq" id="WP_013323981.1">
    <property type="nucleotide sequence ID" value="NC_014501.1"/>
</dbReference>
<reference evidence="10" key="1">
    <citation type="journal article" date="2011" name="MBio">
        <title>Novel metabolic attributes of the genus Cyanothece, comprising a group of unicellular nitrogen-fixing Cyanobacteria.</title>
        <authorList>
            <person name="Bandyopadhyay A."/>
            <person name="Elvitigala T."/>
            <person name="Welsh E."/>
            <person name="Stockel J."/>
            <person name="Liberton M."/>
            <person name="Min H."/>
            <person name="Sherman L.A."/>
            <person name="Pakrasi H.B."/>
        </authorList>
    </citation>
    <scope>NUCLEOTIDE SEQUENCE [LARGE SCALE GENOMIC DNA]</scope>
    <source>
        <strain evidence="10">PCC 7822</strain>
    </source>
</reference>
<keyword evidence="10" id="KW-1185">Reference proteome</keyword>
<dbReference type="Proteomes" id="UP000008206">
    <property type="component" value="Chromosome"/>
</dbReference>
<keyword evidence="7 8" id="KW-0472">Membrane</keyword>
<evidence type="ECO:0000256" key="8">
    <source>
        <dbReference type="SAM" id="Phobius"/>
    </source>
</evidence>
<keyword evidence="4 8" id="KW-0812">Transmembrane</keyword>
<feature type="transmembrane region" description="Helical" evidence="8">
    <location>
        <begin position="206"/>
        <end position="229"/>
    </location>
</feature>
<dbReference type="NCBIfam" id="TIGR03763">
    <property type="entry name" value="cyanoexo_CrtA"/>
    <property type="match status" value="1"/>
</dbReference>
<dbReference type="InterPro" id="IPR026392">
    <property type="entry name" value="Exo/Archaeosortase_dom"/>
</dbReference>
<dbReference type="STRING" id="497965.Cyan7822_3988"/>
<keyword evidence="6 8" id="KW-1133">Transmembrane helix</keyword>
<comment type="subcellular location">
    <subcellularLocation>
        <location evidence="1">Cell membrane</location>
        <topology evidence="1">Multi-pass membrane protein</topology>
    </subcellularLocation>
</comment>
<dbReference type="GO" id="GO:0006508">
    <property type="term" value="P:proteolysis"/>
    <property type="evidence" value="ECO:0007669"/>
    <property type="project" value="UniProtKB-KW"/>
</dbReference>
<evidence type="ECO:0000256" key="4">
    <source>
        <dbReference type="ARBA" id="ARBA00022692"/>
    </source>
</evidence>
<feature type="transmembrane region" description="Helical" evidence="8">
    <location>
        <begin position="12"/>
        <end position="29"/>
    </location>
</feature>
<protein>
    <submittedName>
        <fullName evidence="9">Exosortase EpsH-related protein</fullName>
    </submittedName>
</protein>
<proteinExistence type="predicted"/>
<accession>E0U5S2</accession>
<keyword evidence="3" id="KW-0645">Protease</keyword>
<dbReference type="GO" id="GO:0008233">
    <property type="term" value="F:peptidase activity"/>
    <property type="evidence" value="ECO:0007669"/>
    <property type="project" value="UniProtKB-KW"/>
</dbReference>
<dbReference type="HOGENOM" id="CLU_077354_0_0_3"/>
<evidence type="ECO:0000313" key="9">
    <source>
        <dbReference type="EMBL" id="ADN15913.1"/>
    </source>
</evidence>
<dbReference type="OrthoDB" id="461510at2"/>